<dbReference type="EMBL" id="BQXS01012447">
    <property type="protein sequence ID" value="GKT23165.1"/>
    <property type="molecule type" value="Genomic_DNA"/>
</dbReference>
<organism evidence="1 2">
    <name type="scientific">Aduncisulcus paluster</name>
    <dbReference type="NCBI Taxonomy" id="2918883"/>
    <lineage>
        <taxon>Eukaryota</taxon>
        <taxon>Metamonada</taxon>
        <taxon>Carpediemonas-like organisms</taxon>
        <taxon>Aduncisulcus</taxon>
    </lineage>
</organism>
<comment type="caution">
    <text evidence="1">The sequence shown here is derived from an EMBL/GenBank/DDBJ whole genome shotgun (WGS) entry which is preliminary data.</text>
</comment>
<dbReference type="Proteomes" id="UP001057375">
    <property type="component" value="Unassembled WGS sequence"/>
</dbReference>
<accession>A0ABQ5K1B8</accession>
<keyword evidence="2" id="KW-1185">Reference proteome</keyword>
<protein>
    <submittedName>
        <fullName evidence="1">Uncharacterized protein</fullName>
    </submittedName>
</protein>
<sequence length="109" mass="12433">MCVLNNRISRTTGYTPYKLVHGTDLETSGRSLAMEEGEGCMVKYFEELRNEFERVTKKVSAIMEEKEKMADSEPSKTFAVGEQVLIAYPNMKKPSSYVRDSKDLSLLLR</sequence>
<gene>
    <name evidence="1" type="ORF">ADUPG1_012345</name>
</gene>
<proteinExistence type="predicted"/>
<evidence type="ECO:0000313" key="2">
    <source>
        <dbReference type="Proteomes" id="UP001057375"/>
    </source>
</evidence>
<evidence type="ECO:0000313" key="1">
    <source>
        <dbReference type="EMBL" id="GKT23165.1"/>
    </source>
</evidence>
<reference evidence="1" key="1">
    <citation type="submission" date="2022-03" db="EMBL/GenBank/DDBJ databases">
        <title>Draft genome sequence of Aduncisulcus paluster, a free-living microaerophilic Fornicata.</title>
        <authorList>
            <person name="Yuyama I."/>
            <person name="Kume K."/>
            <person name="Tamura T."/>
            <person name="Inagaki Y."/>
            <person name="Hashimoto T."/>
        </authorList>
    </citation>
    <scope>NUCLEOTIDE SEQUENCE</scope>
    <source>
        <strain evidence="1">NY0171</strain>
    </source>
</reference>
<name>A0ABQ5K1B8_9EUKA</name>